<dbReference type="GO" id="GO:0004325">
    <property type="term" value="F:ferrochelatase activity"/>
    <property type="evidence" value="ECO:0007669"/>
    <property type="project" value="InterPro"/>
</dbReference>
<protein>
    <submittedName>
        <fullName evidence="1">Uncharacterized protein</fullName>
    </submittedName>
</protein>
<dbReference type="GO" id="GO:0005739">
    <property type="term" value="C:mitochondrion"/>
    <property type="evidence" value="ECO:0007669"/>
    <property type="project" value="TreeGrafter"/>
</dbReference>
<accession>A0AAF0TBB2</accession>
<evidence type="ECO:0000313" key="1">
    <source>
        <dbReference type="EMBL" id="WMV14362.1"/>
    </source>
</evidence>
<dbReference type="PANTHER" id="PTHR11108">
    <property type="entry name" value="FERROCHELATASE"/>
    <property type="match status" value="1"/>
</dbReference>
<name>A0AAF0TBB2_SOLVR</name>
<proteinExistence type="predicted"/>
<dbReference type="Proteomes" id="UP001234989">
    <property type="component" value="Chromosome 2"/>
</dbReference>
<gene>
    <name evidence="1" type="ORF">MTR67_007747</name>
</gene>
<evidence type="ECO:0000313" key="2">
    <source>
        <dbReference type="Proteomes" id="UP001234989"/>
    </source>
</evidence>
<dbReference type="InterPro" id="IPR001015">
    <property type="entry name" value="Ferrochelatase"/>
</dbReference>
<sequence>MPSDEMLPSVELLVKEDGKSTDEFSAHNSLCQFSFNPGGIVAVQENAMILFIWDPGITFKFKALVGTVNTKLPPLLLGSTGTFGFIDYANSMTLVWDPGLQRCMHSSVLLFVLALAAVTSLNFSSRDIFPKWAVSYKMVVLESKVDDTYSEMNRVFDDSFHRVVSRVIQSIALLDIIRLPKLFRFLQQLLAQLIFVLQAPKSKVEYAAIRSDFSLRKKIIEQATTVCIAWLQGCIKPIKDLIEQQLHNFYTLDKILAYFDTQGVPACYATGHDLEFQYILNGYSADQFISLIMQAILDSGDKIGCPPTLPDMKIVRLSKKEQMTILRIMASVMILGDWEFSKGSGVVSSIQQVDRLWFHLCSTITTLYTNSVLGRFNIILPAWFY</sequence>
<reference evidence="1" key="1">
    <citation type="submission" date="2023-08" db="EMBL/GenBank/DDBJ databases">
        <title>A de novo genome assembly of Solanum verrucosum Schlechtendal, a Mexican diploid species geographically isolated from the other diploid A-genome species in potato relatives.</title>
        <authorList>
            <person name="Hosaka K."/>
        </authorList>
    </citation>
    <scope>NUCLEOTIDE SEQUENCE</scope>
    <source>
        <tissue evidence="1">Young leaves</tissue>
    </source>
</reference>
<organism evidence="1 2">
    <name type="scientific">Solanum verrucosum</name>
    <dbReference type="NCBI Taxonomy" id="315347"/>
    <lineage>
        <taxon>Eukaryota</taxon>
        <taxon>Viridiplantae</taxon>
        <taxon>Streptophyta</taxon>
        <taxon>Embryophyta</taxon>
        <taxon>Tracheophyta</taxon>
        <taxon>Spermatophyta</taxon>
        <taxon>Magnoliopsida</taxon>
        <taxon>eudicotyledons</taxon>
        <taxon>Gunneridae</taxon>
        <taxon>Pentapetalae</taxon>
        <taxon>asterids</taxon>
        <taxon>lamiids</taxon>
        <taxon>Solanales</taxon>
        <taxon>Solanaceae</taxon>
        <taxon>Solanoideae</taxon>
        <taxon>Solaneae</taxon>
        <taxon>Solanum</taxon>
    </lineage>
</organism>
<dbReference type="AlphaFoldDB" id="A0AAF0TBB2"/>
<keyword evidence="2" id="KW-1185">Reference proteome</keyword>
<dbReference type="GO" id="GO:0006783">
    <property type="term" value="P:heme biosynthetic process"/>
    <property type="evidence" value="ECO:0007669"/>
    <property type="project" value="InterPro"/>
</dbReference>
<dbReference type="EMBL" id="CP133613">
    <property type="protein sequence ID" value="WMV14362.1"/>
    <property type="molecule type" value="Genomic_DNA"/>
</dbReference>
<dbReference type="PANTHER" id="PTHR11108:SF10">
    <property type="entry name" value="RETROTRANSPOSON GAG DOMAIN-CONTAINING PROTEIN"/>
    <property type="match status" value="1"/>
</dbReference>